<reference evidence="1 2" key="1">
    <citation type="submission" date="2020-06" db="EMBL/GenBank/DDBJ databases">
        <authorList>
            <person name="Li R."/>
            <person name="Bekaert M."/>
        </authorList>
    </citation>
    <scope>NUCLEOTIDE SEQUENCE [LARGE SCALE GENOMIC DNA]</scope>
    <source>
        <strain evidence="2">wild</strain>
    </source>
</reference>
<gene>
    <name evidence="1" type="ORF">MCOR_42465</name>
</gene>
<organism evidence="1 2">
    <name type="scientific">Mytilus coruscus</name>
    <name type="common">Sea mussel</name>
    <dbReference type="NCBI Taxonomy" id="42192"/>
    <lineage>
        <taxon>Eukaryota</taxon>
        <taxon>Metazoa</taxon>
        <taxon>Spiralia</taxon>
        <taxon>Lophotrochozoa</taxon>
        <taxon>Mollusca</taxon>
        <taxon>Bivalvia</taxon>
        <taxon>Autobranchia</taxon>
        <taxon>Pteriomorphia</taxon>
        <taxon>Mytilida</taxon>
        <taxon>Mytiloidea</taxon>
        <taxon>Mytilidae</taxon>
        <taxon>Mytilinae</taxon>
        <taxon>Mytilus</taxon>
    </lineage>
</organism>
<dbReference type="EMBL" id="CACVKT020007640">
    <property type="protein sequence ID" value="CAC5409138.1"/>
    <property type="molecule type" value="Genomic_DNA"/>
</dbReference>
<dbReference type="OrthoDB" id="6156311at2759"/>
<evidence type="ECO:0000313" key="1">
    <source>
        <dbReference type="EMBL" id="CAC5409138.1"/>
    </source>
</evidence>
<dbReference type="AlphaFoldDB" id="A0A6J8DKK3"/>
<protein>
    <submittedName>
        <fullName evidence="1">Uncharacterized protein</fullName>
    </submittedName>
</protein>
<keyword evidence="2" id="KW-1185">Reference proteome</keyword>
<name>A0A6J8DKK3_MYTCO</name>
<accession>A0A6J8DKK3</accession>
<sequence>MAQVLKPNCSLVGKSLIPIILRVKTADAEAILEFSRLKNDEPLESLPKVELIAQFEKLTGSDGKAAPGDPSTTNQQLQAMRQDLDELKKNSNDLQVDEALSYVRTLAARPKLSTPGVLLAAIKMLVDAANKMNHKDYWAKSKKYEEPSGSKERQNILDAPPASASVFPFPGYGYQNPGFGFPYLIFILGQTIIRVVFRLPECKEVENIRDHEPLVKKEKFEPEIPDWDSSRNIADRESRKLRLSDAMLRPLKWNFVEQRFGPHTTDVMALYSNVMNDNNGDRANDLGLCISQEVKLLPSGDDFLFSHTVGKTLGKGKVNEFSNLRFDDTLICPVRALERYVEGARALGVDLRFGYLFRTLSKNRKDVTDNPVSSNAMYDRLRKYLETRYLRR</sequence>
<evidence type="ECO:0000313" key="2">
    <source>
        <dbReference type="Proteomes" id="UP000507470"/>
    </source>
</evidence>
<proteinExistence type="predicted"/>
<dbReference type="Proteomes" id="UP000507470">
    <property type="component" value="Unassembled WGS sequence"/>
</dbReference>